<protein>
    <submittedName>
        <fullName evidence="1">Uncharacterized protein</fullName>
    </submittedName>
</protein>
<dbReference type="AlphaFoldDB" id="A0A5C3LNM3"/>
<name>A0A5C3LNM3_9AGAR</name>
<dbReference type="PANTHER" id="PTHR47259:SF2">
    <property type="entry name" value="URACIL-REGULATED PROTEIN 1"/>
    <property type="match status" value="1"/>
</dbReference>
<accession>A0A5C3LNM3</accession>
<dbReference type="STRING" id="68775.A0A5C3LNM3"/>
<proteinExistence type="predicted"/>
<dbReference type="PANTHER" id="PTHR47259">
    <property type="match status" value="1"/>
</dbReference>
<feature type="non-terminal residue" evidence="1">
    <location>
        <position position="51"/>
    </location>
</feature>
<gene>
    <name evidence="1" type="ORF">BDQ12DRAFT_562234</name>
</gene>
<feature type="non-terminal residue" evidence="1">
    <location>
        <position position="1"/>
    </location>
</feature>
<dbReference type="OrthoDB" id="57939at2759"/>
<keyword evidence="2" id="KW-1185">Reference proteome</keyword>
<evidence type="ECO:0000313" key="2">
    <source>
        <dbReference type="Proteomes" id="UP000308652"/>
    </source>
</evidence>
<reference evidence="1 2" key="1">
    <citation type="journal article" date="2019" name="Nat. Ecol. Evol.">
        <title>Megaphylogeny resolves global patterns of mushroom evolution.</title>
        <authorList>
            <person name="Varga T."/>
            <person name="Krizsan K."/>
            <person name="Foldi C."/>
            <person name="Dima B."/>
            <person name="Sanchez-Garcia M."/>
            <person name="Sanchez-Ramirez S."/>
            <person name="Szollosi G.J."/>
            <person name="Szarkandi J.G."/>
            <person name="Papp V."/>
            <person name="Albert L."/>
            <person name="Andreopoulos W."/>
            <person name="Angelini C."/>
            <person name="Antonin V."/>
            <person name="Barry K.W."/>
            <person name="Bougher N.L."/>
            <person name="Buchanan P."/>
            <person name="Buyck B."/>
            <person name="Bense V."/>
            <person name="Catcheside P."/>
            <person name="Chovatia M."/>
            <person name="Cooper J."/>
            <person name="Damon W."/>
            <person name="Desjardin D."/>
            <person name="Finy P."/>
            <person name="Geml J."/>
            <person name="Haridas S."/>
            <person name="Hughes K."/>
            <person name="Justo A."/>
            <person name="Karasinski D."/>
            <person name="Kautmanova I."/>
            <person name="Kiss B."/>
            <person name="Kocsube S."/>
            <person name="Kotiranta H."/>
            <person name="LaButti K.M."/>
            <person name="Lechner B.E."/>
            <person name="Liimatainen K."/>
            <person name="Lipzen A."/>
            <person name="Lukacs Z."/>
            <person name="Mihaltcheva S."/>
            <person name="Morgado L.N."/>
            <person name="Niskanen T."/>
            <person name="Noordeloos M.E."/>
            <person name="Ohm R.A."/>
            <person name="Ortiz-Santana B."/>
            <person name="Ovrebo C."/>
            <person name="Racz N."/>
            <person name="Riley R."/>
            <person name="Savchenko A."/>
            <person name="Shiryaev A."/>
            <person name="Soop K."/>
            <person name="Spirin V."/>
            <person name="Szebenyi C."/>
            <person name="Tomsovsky M."/>
            <person name="Tulloss R.E."/>
            <person name="Uehling J."/>
            <person name="Grigoriev I.V."/>
            <person name="Vagvolgyi C."/>
            <person name="Papp T."/>
            <person name="Martin F.M."/>
            <person name="Miettinen O."/>
            <person name="Hibbett D.S."/>
            <person name="Nagy L.G."/>
        </authorList>
    </citation>
    <scope>NUCLEOTIDE SEQUENCE [LARGE SCALE GENOMIC DNA]</scope>
    <source>
        <strain evidence="1 2">CBS 166.37</strain>
    </source>
</reference>
<dbReference type="EMBL" id="ML213632">
    <property type="protein sequence ID" value="TFK34395.1"/>
    <property type="molecule type" value="Genomic_DNA"/>
</dbReference>
<sequence length="51" mass="5813">ADICTCKPYLTYSIEEYICSAQKWGTGVVAYFCKEVRALGEVTKRISYPTR</sequence>
<dbReference type="Proteomes" id="UP000308652">
    <property type="component" value="Unassembled WGS sequence"/>
</dbReference>
<evidence type="ECO:0000313" key="1">
    <source>
        <dbReference type="EMBL" id="TFK34395.1"/>
    </source>
</evidence>
<organism evidence="1 2">
    <name type="scientific">Crucibulum laeve</name>
    <dbReference type="NCBI Taxonomy" id="68775"/>
    <lineage>
        <taxon>Eukaryota</taxon>
        <taxon>Fungi</taxon>
        <taxon>Dikarya</taxon>
        <taxon>Basidiomycota</taxon>
        <taxon>Agaricomycotina</taxon>
        <taxon>Agaricomycetes</taxon>
        <taxon>Agaricomycetidae</taxon>
        <taxon>Agaricales</taxon>
        <taxon>Agaricineae</taxon>
        <taxon>Nidulariaceae</taxon>
        <taxon>Crucibulum</taxon>
    </lineage>
</organism>